<proteinExistence type="predicted"/>
<dbReference type="Proteomes" id="UP000230447">
    <property type="component" value="Unassembled WGS sequence"/>
</dbReference>
<dbReference type="EMBL" id="PCSB01000089">
    <property type="protein sequence ID" value="PIP31318.1"/>
    <property type="molecule type" value="Genomic_DNA"/>
</dbReference>
<name>A0A2G9ZG46_9BACT</name>
<organism evidence="2 3">
    <name type="scientific">bacterium (Candidatus Gribaldobacteria) CG23_combo_of_CG06-09_8_20_14_all_37_87_8</name>
    <dbReference type="NCBI Taxonomy" id="2014278"/>
    <lineage>
        <taxon>Bacteria</taxon>
        <taxon>Candidatus Gribaldobacteria</taxon>
    </lineage>
</organism>
<evidence type="ECO:0000313" key="2">
    <source>
        <dbReference type="EMBL" id="PIP31318.1"/>
    </source>
</evidence>
<evidence type="ECO:0000256" key="1">
    <source>
        <dbReference type="SAM" id="MobiDB-lite"/>
    </source>
</evidence>
<reference evidence="2 3" key="1">
    <citation type="submission" date="2017-09" db="EMBL/GenBank/DDBJ databases">
        <title>Depth-based differentiation of microbial function through sediment-hosted aquifers and enrichment of novel symbionts in the deep terrestrial subsurface.</title>
        <authorList>
            <person name="Probst A.J."/>
            <person name="Ladd B."/>
            <person name="Jarett J.K."/>
            <person name="Geller-Mcgrath D.E."/>
            <person name="Sieber C.M."/>
            <person name="Emerson J.B."/>
            <person name="Anantharaman K."/>
            <person name="Thomas B.C."/>
            <person name="Malmstrom R."/>
            <person name="Stieglmeier M."/>
            <person name="Klingl A."/>
            <person name="Woyke T."/>
            <person name="Ryan C.M."/>
            <person name="Banfield J.F."/>
        </authorList>
    </citation>
    <scope>NUCLEOTIDE SEQUENCE [LARGE SCALE GENOMIC DNA]</scope>
    <source>
        <strain evidence="2">CG23_combo_of_CG06-09_8_20_14_all_37_87_8</strain>
    </source>
</reference>
<comment type="caution">
    <text evidence="2">The sequence shown here is derived from an EMBL/GenBank/DDBJ whole genome shotgun (WGS) entry which is preliminary data.</text>
</comment>
<sequence length="319" mass="36699">MPKKNIENPIEDSTDTDTEFKKDDFINIGYDAGDKEVAPIEEQEKGKNVSLKKSEDIRNEGGEIKERYKQDQKKEDEKNKAIELAKLKNDQAISSFVDSVQKCADNIQKNEEEAKKIKCKINLLAEILSEVRKNHPRSSNKEGTNKLLEMINEKLSLASINPHALKDFTKLIEGQTVGFLKGKKELNKIKSEFLEKKDKQGKTVVEYCNELEKNLANIPEKVNFTQQDAFELETASKIESLSEKFENLNENFKKSLPDNLPVTEEYLKRILQQTIKEGLKIPEKRLSEVVSVGKDSKRSTLLRVMPKAEEIYRNLFRDY</sequence>
<accession>A0A2G9ZG46</accession>
<protein>
    <submittedName>
        <fullName evidence="2">Uncharacterized protein</fullName>
    </submittedName>
</protein>
<evidence type="ECO:0000313" key="3">
    <source>
        <dbReference type="Proteomes" id="UP000230447"/>
    </source>
</evidence>
<feature type="region of interest" description="Disordered" evidence="1">
    <location>
        <begin position="36"/>
        <end position="76"/>
    </location>
</feature>
<gene>
    <name evidence="2" type="ORF">COX24_04215</name>
</gene>
<dbReference type="AlphaFoldDB" id="A0A2G9ZG46"/>